<dbReference type="SMART" id="SM00355">
    <property type="entry name" value="ZnF_C2H2"/>
    <property type="match status" value="10"/>
</dbReference>
<dbReference type="FunFam" id="3.30.160.60:FF:000100">
    <property type="entry name" value="Zinc finger 45-like"/>
    <property type="match status" value="1"/>
</dbReference>
<sequence>MESSILRLNETNTEDFILQEDTIQYDVQEHVAVIVKTDQEEYEVEFMKTYLNANTERYLNTLWIEGKKVECEGYFGRVDYLKIHLRIHTGERPYVCYLCGLGFKQHGDMNKHIRAVHKLDPPLLRKLPNHRTLVKHKCHFSGNYRTTEHFVCDLCNATFLKKLQLVRHISWYHPETCDALDPSERRGKLFTCYICTYSNVDKKQLYHQHLREAHNENASSRPKGKLLQLYTCNVCGKLFKSKYLLKTHSWTHSTNEKLFRCDVPDCNAKFKLVKYLDKHRHSAHWNLNGGQSEIHLEQATAICKHCTETSTASNGECPTNYSSCGKTFLPIKEEFAESSAHCHPNISVETSNSDTCSKLVKTSNSDTCSRKSVKTNGDTWFEQTETTCDLCSKIFPSNDLLRKHKASVHRVKSGKKYDRDYFRRLQPKMCPQCGKSVKNSANLCDLCSKIFPSNDLLRKHKANVHRVKSGKKYDRDYFRRLQPKMCPQCGKSVKNLANHLKLHSGEKFQCSHCAKAFGRVDYLKIHLRIHTGERPYVCYLCGLGFKQHGDMNKHIRAVHKLDPVIRKD</sequence>
<dbReference type="GO" id="GO:0008270">
    <property type="term" value="F:zinc ion binding"/>
    <property type="evidence" value="ECO:0007669"/>
    <property type="project" value="UniProtKB-KW"/>
</dbReference>
<keyword evidence="4 7" id="KW-0863">Zinc-finger</keyword>
<comment type="subcellular location">
    <subcellularLocation>
        <location evidence="1">Nucleus</location>
    </subcellularLocation>
</comment>
<proteinExistence type="predicted"/>
<feature type="domain" description="C2H2-type" evidence="8">
    <location>
        <begin position="536"/>
        <end position="559"/>
    </location>
</feature>
<reference evidence="10" key="1">
    <citation type="submission" date="2025-08" db="UniProtKB">
        <authorList>
            <consortium name="RefSeq"/>
        </authorList>
    </citation>
    <scope>IDENTIFICATION</scope>
</reference>
<dbReference type="PaxDb" id="121845-A0A1S4EM51"/>
<evidence type="ECO:0000256" key="3">
    <source>
        <dbReference type="ARBA" id="ARBA00022737"/>
    </source>
</evidence>
<dbReference type="Pfam" id="PF13912">
    <property type="entry name" value="zf-C2H2_6"/>
    <property type="match status" value="2"/>
</dbReference>
<dbReference type="InterPro" id="IPR013087">
    <property type="entry name" value="Znf_C2H2_type"/>
</dbReference>
<evidence type="ECO:0000313" key="10">
    <source>
        <dbReference type="RefSeq" id="XP_017303255.1"/>
    </source>
</evidence>
<protein>
    <submittedName>
        <fullName evidence="10">Zinc finger protein 197-like</fullName>
    </submittedName>
</protein>
<accession>A0A1S4EM51</accession>
<dbReference type="Pfam" id="PF00096">
    <property type="entry name" value="zf-C2H2"/>
    <property type="match status" value="4"/>
</dbReference>
<evidence type="ECO:0000256" key="7">
    <source>
        <dbReference type="PROSITE-ProRule" id="PRU00042"/>
    </source>
</evidence>
<evidence type="ECO:0000259" key="8">
    <source>
        <dbReference type="PROSITE" id="PS50157"/>
    </source>
</evidence>
<feature type="domain" description="C2H2-type" evidence="8">
    <location>
        <begin position="386"/>
        <end position="414"/>
    </location>
</feature>
<evidence type="ECO:0000256" key="1">
    <source>
        <dbReference type="ARBA" id="ARBA00004123"/>
    </source>
</evidence>
<keyword evidence="2" id="KW-0479">Metal-binding</keyword>
<keyword evidence="5" id="KW-0862">Zinc</keyword>
<feature type="domain" description="C2H2-type" evidence="8">
    <location>
        <begin position="230"/>
        <end position="257"/>
    </location>
</feature>
<keyword evidence="3" id="KW-0677">Repeat</keyword>
<dbReference type="FunFam" id="3.30.160.60:FF:002343">
    <property type="entry name" value="Zinc finger protein 33A"/>
    <property type="match status" value="1"/>
</dbReference>
<dbReference type="KEGG" id="dci:103518297"/>
<evidence type="ECO:0000256" key="6">
    <source>
        <dbReference type="ARBA" id="ARBA00023242"/>
    </source>
</evidence>
<dbReference type="Gene3D" id="3.30.160.60">
    <property type="entry name" value="Classic Zinc Finger"/>
    <property type="match status" value="8"/>
</dbReference>
<dbReference type="PANTHER" id="PTHR24394:SF44">
    <property type="entry name" value="ZINC FINGER PROTEIN 271-LIKE"/>
    <property type="match status" value="1"/>
</dbReference>
<keyword evidence="6" id="KW-0539">Nucleus</keyword>
<dbReference type="PANTHER" id="PTHR24394">
    <property type="entry name" value="ZINC FINGER PROTEIN"/>
    <property type="match status" value="1"/>
</dbReference>
<feature type="domain" description="C2H2-type" evidence="8">
    <location>
        <begin position="442"/>
        <end position="470"/>
    </location>
</feature>
<feature type="domain" description="C2H2-type" evidence="8">
    <location>
        <begin position="508"/>
        <end position="535"/>
    </location>
</feature>
<feature type="domain" description="C2H2-type" evidence="8">
    <location>
        <begin position="150"/>
        <end position="173"/>
    </location>
</feature>
<name>A0A1S4EM51_DIACI</name>
<feature type="domain" description="C2H2-type" evidence="8">
    <location>
        <begin position="94"/>
        <end position="122"/>
    </location>
</feature>
<dbReference type="AlphaFoldDB" id="A0A1S4EM51"/>
<dbReference type="InterPro" id="IPR036236">
    <property type="entry name" value="Znf_C2H2_sf"/>
</dbReference>
<dbReference type="GO" id="GO:0005634">
    <property type="term" value="C:nucleus"/>
    <property type="evidence" value="ECO:0007669"/>
    <property type="project" value="UniProtKB-SubCell"/>
</dbReference>
<evidence type="ECO:0000313" key="9">
    <source>
        <dbReference type="Proteomes" id="UP000079169"/>
    </source>
</evidence>
<evidence type="ECO:0000256" key="5">
    <source>
        <dbReference type="ARBA" id="ARBA00022833"/>
    </source>
</evidence>
<dbReference type="PROSITE" id="PS00028">
    <property type="entry name" value="ZINC_FINGER_C2H2_1"/>
    <property type="match status" value="8"/>
</dbReference>
<dbReference type="Proteomes" id="UP000079169">
    <property type="component" value="Unplaced"/>
</dbReference>
<dbReference type="STRING" id="121845.A0A1S4EM51"/>
<organism evidence="9 10">
    <name type="scientific">Diaphorina citri</name>
    <name type="common">Asian citrus psyllid</name>
    <dbReference type="NCBI Taxonomy" id="121845"/>
    <lineage>
        <taxon>Eukaryota</taxon>
        <taxon>Metazoa</taxon>
        <taxon>Ecdysozoa</taxon>
        <taxon>Arthropoda</taxon>
        <taxon>Hexapoda</taxon>
        <taxon>Insecta</taxon>
        <taxon>Pterygota</taxon>
        <taxon>Neoptera</taxon>
        <taxon>Paraneoptera</taxon>
        <taxon>Hemiptera</taxon>
        <taxon>Sternorrhyncha</taxon>
        <taxon>Psylloidea</taxon>
        <taxon>Psyllidae</taxon>
        <taxon>Diaphorininae</taxon>
        <taxon>Diaphorina</taxon>
    </lineage>
</organism>
<dbReference type="GO" id="GO:0000981">
    <property type="term" value="F:DNA-binding transcription factor activity, RNA polymerase II-specific"/>
    <property type="evidence" value="ECO:0007669"/>
    <property type="project" value="TreeGrafter"/>
</dbReference>
<evidence type="ECO:0000256" key="4">
    <source>
        <dbReference type="ARBA" id="ARBA00022771"/>
    </source>
</evidence>
<dbReference type="FunFam" id="3.30.160.60:FF:001182">
    <property type="entry name" value="Zinc finger, C2H2 type"/>
    <property type="match status" value="1"/>
</dbReference>
<feature type="domain" description="C2H2-type" evidence="8">
    <location>
        <begin position="64"/>
        <end position="93"/>
    </location>
</feature>
<dbReference type="SUPFAM" id="SSF57667">
    <property type="entry name" value="beta-beta-alpha zinc fingers"/>
    <property type="match status" value="3"/>
</dbReference>
<dbReference type="PROSITE" id="PS50157">
    <property type="entry name" value="ZINC_FINGER_C2H2_2"/>
    <property type="match status" value="8"/>
</dbReference>
<keyword evidence="9" id="KW-1185">Reference proteome</keyword>
<evidence type="ECO:0000256" key="2">
    <source>
        <dbReference type="ARBA" id="ARBA00022723"/>
    </source>
</evidence>
<dbReference type="GeneID" id="103518297"/>
<dbReference type="RefSeq" id="XP_017303255.1">
    <property type="nucleotide sequence ID" value="XM_017447766.1"/>
</dbReference>
<gene>
    <name evidence="10" type="primary">LOC103518297</name>
</gene>